<evidence type="ECO:0000313" key="1">
    <source>
        <dbReference type="EMBL" id="KAG0558409.1"/>
    </source>
</evidence>
<protein>
    <submittedName>
        <fullName evidence="1">Uncharacterized protein</fullName>
    </submittedName>
</protein>
<keyword evidence="2" id="KW-1185">Reference proteome</keyword>
<accession>A0A8T0GJQ7</accession>
<sequence>MRRFHDMGWMDIRKLWRLFSLVLCSTLVLQISMWVSLPMFSWVQSPVHSPCSFLPSRRIWFTIERSKNFLSRQEIGEFVDSIPVVAYSHRSASSVVCITVNII</sequence>
<comment type="caution">
    <text evidence="1">The sequence shown here is derived from an EMBL/GenBank/DDBJ whole genome shotgun (WGS) entry which is preliminary data.</text>
</comment>
<organism evidence="1 2">
    <name type="scientific">Ceratodon purpureus</name>
    <name type="common">Fire moss</name>
    <name type="synonym">Dicranum purpureum</name>
    <dbReference type="NCBI Taxonomy" id="3225"/>
    <lineage>
        <taxon>Eukaryota</taxon>
        <taxon>Viridiplantae</taxon>
        <taxon>Streptophyta</taxon>
        <taxon>Embryophyta</taxon>
        <taxon>Bryophyta</taxon>
        <taxon>Bryophytina</taxon>
        <taxon>Bryopsida</taxon>
        <taxon>Dicranidae</taxon>
        <taxon>Pseudoditrichales</taxon>
        <taxon>Ditrichaceae</taxon>
        <taxon>Ceratodon</taxon>
    </lineage>
</organism>
<reference evidence="1" key="1">
    <citation type="submission" date="2020-06" db="EMBL/GenBank/DDBJ databases">
        <title>WGS assembly of Ceratodon purpureus strain R40.</title>
        <authorList>
            <person name="Carey S.B."/>
            <person name="Jenkins J."/>
            <person name="Shu S."/>
            <person name="Lovell J.T."/>
            <person name="Sreedasyam A."/>
            <person name="Maumus F."/>
            <person name="Tiley G.P."/>
            <person name="Fernandez-Pozo N."/>
            <person name="Barry K."/>
            <person name="Chen C."/>
            <person name="Wang M."/>
            <person name="Lipzen A."/>
            <person name="Daum C."/>
            <person name="Saski C.A."/>
            <person name="Payton A.C."/>
            <person name="Mcbreen J.C."/>
            <person name="Conrad R.E."/>
            <person name="Kollar L.M."/>
            <person name="Olsson S."/>
            <person name="Huttunen S."/>
            <person name="Landis J.B."/>
            <person name="Wickett N.J."/>
            <person name="Johnson M.G."/>
            <person name="Rensing S.A."/>
            <person name="Grimwood J."/>
            <person name="Schmutz J."/>
            <person name="Mcdaniel S.F."/>
        </authorList>
    </citation>
    <scope>NUCLEOTIDE SEQUENCE</scope>
    <source>
        <strain evidence="1">R40</strain>
    </source>
</reference>
<dbReference type="Proteomes" id="UP000822688">
    <property type="component" value="Chromosome 10"/>
</dbReference>
<proteinExistence type="predicted"/>
<dbReference type="EMBL" id="CM026431">
    <property type="protein sequence ID" value="KAG0558409.1"/>
    <property type="molecule type" value="Genomic_DNA"/>
</dbReference>
<name>A0A8T0GJQ7_CERPU</name>
<gene>
    <name evidence="1" type="ORF">KC19_10G026300</name>
</gene>
<evidence type="ECO:0000313" key="2">
    <source>
        <dbReference type="Proteomes" id="UP000822688"/>
    </source>
</evidence>
<dbReference type="AlphaFoldDB" id="A0A8T0GJQ7"/>